<dbReference type="EMBL" id="CAIJEN010000013">
    <property type="protein sequence ID" value="CAD0092343.1"/>
    <property type="molecule type" value="Genomic_DNA"/>
</dbReference>
<dbReference type="GO" id="GO:0052689">
    <property type="term" value="F:carboxylic ester hydrolase activity"/>
    <property type="evidence" value="ECO:0007669"/>
    <property type="project" value="UniProtKB-ARBA"/>
</dbReference>
<reference evidence="4" key="1">
    <citation type="submission" date="2020-06" db="EMBL/GenBank/DDBJ databases">
        <authorList>
            <person name="Onetto C."/>
        </authorList>
    </citation>
    <scope>NUCLEOTIDE SEQUENCE</scope>
</reference>
<dbReference type="PANTHER" id="PTHR33630">
    <property type="entry name" value="CUTINASE RV1984C-RELATED-RELATED"/>
    <property type="match status" value="1"/>
</dbReference>
<feature type="chain" id="PRO_5040460506" description="Cutinase" evidence="3">
    <location>
        <begin position="19"/>
        <end position="223"/>
    </location>
</feature>
<keyword evidence="3" id="KW-0732">Signal</keyword>
<dbReference type="SMART" id="SM01110">
    <property type="entry name" value="Cutinase"/>
    <property type="match status" value="1"/>
</dbReference>
<keyword evidence="1" id="KW-0378">Hydrolase</keyword>
<dbReference type="PANTHER" id="PTHR33630:SF9">
    <property type="entry name" value="CUTINASE 4"/>
    <property type="match status" value="1"/>
</dbReference>
<evidence type="ECO:0000313" key="4">
    <source>
        <dbReference type="EMBL" id="CAD0092343.1"/>
    </source>
</evidence>
<comment type="caution">
    <text evidence="4">The sequence shown here is derived from an EMBL/GenBank/DDBJ whole genome shotgun (WGS) entry which is preliminary data.</text>
</comment>
<dbReference type="AlphaFoldDB" id="A0A9N8JPT0"/>
<name>A0A9N8JPT0_9PEZI</name>
<sequence>MHLPSILLGATISGIVTARPIDLDIRQASCPSYSTGEPQGPSAGFQTMNTNVLAQKPGGRVYSTIYPADVFGITTGGTQDIINHIHATLASNPAECFILQGYSQGATAVVKTLPQLTGPAFDAVKAVLLIGNPFHKAGLECNVDSNGGTLTKDVNGVYEPLHPGLSVPSNWVSKTKDVCAFGDFVCDTRDGPLIAAQHLSYPFNPATQDMGTAFSLAQLNGSS</sequence>
<evidence type="ECO:0008006" key="6">
    <source>
        <dbReference type="Google" id="ProtNLM"/>
    </source>
</evidence>
<evidence type="ECO:0000256" key="1">
    <source>
        <dbReference type="ARBA" id="ARBA00022801"/>
    </source>
</evidence>
<accession>A0A9N8JPT0</accession>
<evidence type="ECO:0000313" key="5">
    <source>
        <dbReference type="Proteomes" id="UP000716446"/>
    </source>
</evidence>
<keyword evidence="5" id="KW-1185">Reference proteome</keyword>
<feature type="signal peptide" evidence="3">
    <location>
        <begin position="1"/>
        <end position="18"/>
    </location>
</feature>
<dbReference type="InterPro" id="IPR000675">
    <property type="entry name" value="Cutinase/axe"/>
</dbReference>
<evidence type="ECO:0000256" key="3">
    <source>
        <dbReference type="SAM" id="SignalP"/>
    </source>
</evidence>
<gene>
    <name evidence="4" type="ORF">AWRI4619_LOCUS7353</name>
</gene>
<dbReference type="Pfam" id="PF01083">
    <property type="entry name" value="Cutinase"/>
    <property type="match status" value="1"/>
</dbReference>
<dbReference type="SUPFAM" id="SSF53474">
    <property type="entry name" value="alpha/beta-Hydrolases"/>
    <property type="match status" value="1"/>
</dbReference>
<organism evidence="4 5">
    <name type="scientific">Aureobasidium vineae</name>
    <dbReference type="NCBI Taxonomy" id="2773715"/>
    <lineage>
        <taxon>Eukaryota</taxon>
        <taxon>Fungi</taxon>
        <taxon>Dikarya</taxon>
        <taxon>Ascomycota</taxon>
        <taxon>Pezizomycotina</taxon>
        <taxon>Dothideomycetes</taxon>
        <taxon>Dothideomycetidae</taxon>
        <taxon>Dothideales</taxon>
        <taxon>Saccotheciaceae</taxon>
        <taxon>Aureobasidium</taxon>
    </lineage>
</organism>
<dbReference type="Gene3D" id="3.40.50.1820">
    <property type="entry name" value="alpha/beta hydrolase"/>
    <property type="match status" value="1"/>
</dbReference>
<dbReference type="Proteomes" id="UP000716446">
    <property type="component" value="Unassembled WGS sequence"/>
</dbReference>
<dbReference type="InterPro" id="IPR029058">
    <property type="entry name" value="AB_hydrolase_fold"/>
</dbReference>
<evidence type="ECO:0000256" key="2">
    <source>
        <dbReference type="ARBA" id="ARBA00023157"/>
    </source>
</evidence>
<proteinExistence type="predicted"/>
<keyword evidence="2" id="KW-1015">Disulfide bond</keyword>
<protein>
    <recommendedName>
        <fullName evidence="6">Cutinase</fullName>
    </recommendedName>
</protein>